<dbReference type="Pfam" id="PF13185">
    <property type="entry name" value="GAF_2"/>
    <property type="match status" value="1"/>
</dbReference>
<dbReference type="OrthoDB" id="9759607at2"/>
<dbReference type="SMART" id="SM00065">
    <property type="entry name" value="GAF"/>
    <property type="match status" value="1"/>
</dbReference>
<dbReference type="Pfam" id="PF13426">
    <property type="entry name" value="PAS_9"/>
    <property type="match status" value="1"/>
</dbReference>
<dbReference type="InterPro" id="IPR003018">
    <property type="entry name" value="GAF"/>
</dbReference>
<dbReference type="InterPro" id="IPR029016">
    <property type="entry name" value="GAF-like_dom_sf"/>
</dbReference>
<dbReference type="AlphaFoldDB" id="A0A1H0VRI7"/>
<dbReference type="CDD" id="cd01949">
    <property type="entry name" value="GGDEF"/>
    <property type="match status" value="1"/>
</dbReference>
<dbReference type="InterPro" id="IPR035965">
    <property type="entry name" value="PAS-like_dom_sf"/>
</dbReference>
<reference evidence="6" key="1">
    <citation type="submission" date="2016-10" db="EMBL/GenBank/DDBJ databases">
        <authorList>
            <person name="Varghese N."/>
            <person name="Submissions S."/>
        </authorList>
    </citation>
    <scope>NUCLEOTIDE SEQUENCE [LARGE SCALE GENOMIC DNA]</scope>
    <source>
        <strain evidence="6">IBRC-M10078</strain>
    </source>
</reference>
<gene>
    <name evidence="5" type="ORF">SAMN05216565_107179</name>
</gene>
<name>A0A1H0VRI7_9BACI</name>
<dbReference type="PROSITE" id="PS50883">
    <property type="entry name" value="EAL"/>
    <property type="match status" value="1"/>
</dbReference>
<dbReference type="STRING" id="930152.SAMN05216565_107179"/>
<dbReference type="InterPro" id="IPR012226">
    <property type="entry name" value="Diguanyl_cyclase/Pdiesterase"/>
</dbReference>
<dbReference type="SUPFAM" id="SSF55785">
    <property type="entry name" value="PYP-like sensor domain (PAS domain)"/>
    <property type="match status" value="1"/>
</dbReference>
<dbReference type="InterPro" id="IPR000014">
    <property type="entry name" value="PAS"/>
</dbReference>
<dbReference type="InterPro" id="IPR029787">
    <property type="entry name" value="Nucleotide_cyclase"/>
</dbReference>
<dbReference type="InterPro" id="IPR035919">
    <property type="entry name" value="EAL_sf"/>
</dbReference>
<dbReference type="NCBIfam" id="TIGR00254">
    <property type="entry name" value="GGDEF"/>
    <property type="match status" value="1"/>
</dbReference>
<dbReference type="PANTHER" id="PTHR44757">
    <property type="entry name" value="DIGUANYLATE CYCLASE DGCP"/>
    <property type="match status" value="1"/>
</dbReference>
<dbReference type="CDD" id="cd00130">
    <property type="entry name" value="PAS"/>
    <property type="match status" value="1"/>
</dbReference>
<evidence type="ECO:0000313" key="6">
    <source>
        <dbReference type="Proteomes" id="UP000199159"/>
    </source>
</evidence>
<dbReference type="SMART" id="SM00052">
    <property type="entry name" value="EAL"/>
    <property type="match status" value="1"/>
</dbReference>
<dbReference type="FunFam" id="3.20.20.450:FF:000001">
    <property type="entry name" value="Cyclic di-GMP phosphodiesterase yahA"/>
    <property type="match status" value="1"/>
</dbReference>
<keyword evidence="6" id="KW-1185">Reference proteome</keyword>
<protein>
    <submittedName>
        <fullName evidence="5">PAS domain S-box-containing protein/diguanylate cyclase (GGDEF) domain-containing protein</fullName>
    </submittedName>
</protein>
<dbReference type="FunFam" id="3.30.70.270:FF:000001">
    <property type="entry name" value="Diguanylate cyclase domain protein"/>
    <property type="match status" value="1"/>
</dbReference>
<evidence type="ECO:0000259" key="3">
    <source>
        <dbReference type="PROSITE" id="PS50883"/>
    </source>
</evidence>
<dbReference type="PROSITE" id="PS50113">
    <property type="entry name" value="PAC"/>
    <property type="match status" value="1"/>
</dbReference>
<dbReference type="SMART" id="SM00086">
    <property type="entry name" value="PAC"/>
    <property type="match status" value="1"/>
</dbReference>
<dbReference type="SMART" id="SM00267">
    <property type="entry name" value="GGDEF"/>
    <property type="match status" value="1"/>
</dbReference>
<dbReference type="InterPro" id="IPR043128">
    <property type="entry name" value="Rev_trsase/Diguanyl_cyclase"/>
</dbReference>
<evidence type="ECO:0000259" key="4">
    <source>
        <dbReference type="PROSITE" id="PS50887"/>
    </source>
</evidence>
<dbReference type="InterPro" id="IPR052155">
    <property type="entry name" value="Biofilm_reg_signaling"/>
</dbReference>
<dbReference type="Pfam" id="PF00563">
    <property type="entry name" value="EAL"/>
    <property type="match status" value="1"/>
</dbReference>
<dbReference type="PANTHER" id="PTHR44757:SF2">
    <property type="entry name" value="BIOFILM ARCHITECTURE MAINTENANCE PROTEIN MBAA"/>
    <property type="match status" value="1"/>
</dbReference>
<feature type="domain" description="EAL" evidence="3">
    <location>
        <begin position="480"/>
        <end position="733"/>
    </location>
</feature>
<dbReference type="SMART" id="SM00091">
    <property type="entry name" value="PAS"/>
    <property type="match status" value="2"/>
</dbReference>
<dbReference type="SUPFAM" id="SSF55781">
    <property type="entry name" value="GAF domain-like"/>
    <property type="match status" value="1"/>
</dbReference>
<dbReference type="Pfam" id="PF00990">
    <property type="entry name" value="GGDEF"/>
    <property type="match status" value="1"/>
</dbReference>
<dbReference type="InterPro" id="IPR001633">
    <property type="entry name" value="EAL_dom"/>
</dbReference>
<dbReference type="CDD" id="cd01948">
    <property type="entry name" value="EAL"/>
    <property type="match status" value="1"/>
</dbReference>
<dbReference type="NCBIfam" id="TIGR00229">
    <property type="entry name" value="sensory_box"/>
    <property type="match status" value="1"/>
</dbReference>
<dbReference type="InterPro" id="IPR000160">
    <property type="entry name" value="GGDEF_dom"/>
</dbReference>
<feature type="domain" description="PAS" evidence="1">
    <location>
        <begin position="19"/>
        <end position="89"/>
    </location>
</feature>
<dbReference type="PIRSF" id="PIRSF005925">
    <property type="entry name" value="Dos"/>
    <property type="match status" value="1"/>
</dbReference>
<accession>A0A1H0VRI7</accession>
<sequence>MKKNEGIKKMERLLDHSSANEFYNSLFIHNQDASYGMDLKGNFILLNDSFIAISGYTREEIIGQSFHGIIREKDLANTEIQFFKVLNGEQSTFETSIIHKQGQVVNLLVTVIPMVNAGGDIKGIVGIAKDITEEKRTRKLLDGQNKILEMIAKGFKLEEVLTSITLLMEDVLDGGLCSVLLMDHNQGILKKGAAVNLPLEYIDFISHGVPVGPGSGSCGTAAYTQKPVIVEDIESHKLWNKHRDIALKHNLRACWSYPVLDNQSRTLGTFAAYFPEQNKPNDVDMIVIEKATYLTSLAIQHYESEEKINYMAYHDELTGLPNRRLFGVKASQALTNKTETLALLFIDLDRFKLINDTLGHNIGDLLLKEVANRITACIRHNDTAARQGGDEFIILLDNITKNKVESIAMRILNTLSTPFYIQGKEVFVTPSIGISMYPEDGHHESDLLRKSDVAMYQAKKDGRNTFRFYDLNMDKQQEEQLMLENELRKALDKNELSLYYQPIIDLQSSKVISVEALLRWKHPSMGMISPAKFIPIAEENGLILPIGQWVIESACRHLRTLDLKGFTFIDIAVNLSIRQFYQTNFVSIVANIIRETGINPTRLHFEITESMTADVQLTTSILNELKTLGVSISIDDFGIGYSSLSYLRSFPINILKIDRSFIKNIPQNKEDQDIATMIIFMAHKLGLKVIAEGAETSEQAKFLVENGCDMAQGYYFSYPLNMKELLSYLGENASLIGD</sequence>
<dbReference type="InterPro" id="IPR000700">
    <property type="entry name" value="PAS-assoc_C"/>
</dbReference>
<dbReference type="InterPro" id="IPR001610">
    <property type="entry name" value="PAC"/>
</dbReference>
<dbReference type="Gene3D" id="3.20.20.450">
    <property type="entry name" value="EAL domain"/>
    <property type="match status" value="1"/>
</dbReference>
<feature type="domain" description="GGDEF" evidence="4">
    <location>
        <begin position="339"/>
        <end position="471"/>
    </location>
</feature>
<dbReference type="SUPFAM" id="SSF55073">
    <property type="entry name" value="Nucleotide cyclase"/>
    <property type="match status" value="1"/>
</dbReference>
<dbReference type="PROSITE" id="PS50112">
    <property type="entry name" value="PAS"/>
    <property type="match status" value="1"/>
</dbReference>
<dbReference type="Gene3D" id="3.30.450.20">
    <property type="entry name" value="PAS domain"/>
    <property type="match status" value="1"/>
</dbReference>
<evidence type="ECO:0000259" key="2">
    <source>
        <dbReference type="PROSITE" id="PS50113"/>
    </source>
</evidence>
<organism evidence="5 6">
    <name type="scientific">Litchfieldia salsa</name>
    <dbReference type="NCBI Taxonomy" id="930152"/>
    <lineage>
        <taxon>Bacteria</taxon>
        <taxon>Bacillati</taxon>
        <taxon>Bacillota</taxon>
        <taxon>Bacilli</taxon>
        <taxon>Bacillales</taxon>
        <taxon>Bacillaceae</taxon>
        <taxon>Litchfieldia</taxon>
    </lineage>
</organism>
<dbReference type="Gene3D" id="3.30.450.40">
    <property type="match status" value="1"/>
</dbReference>
<evidence type="ECO:0000313" key="5">
    <source>
        <dbReference type="EMBL" id="SDP81127.1"/>
    </source>
</evidence>
<feature type="domain" description="PAC" evidence="2">
    <location>
        <begin position="91"/>
        <end position="143"/>
    </location>
</feature>
<dbReference type="EMBL" id="FNJU01000007">
    <property type="protein sequence ID" value="SDP81127.1"/>
    <property type="molecule type" value="Genomic_DNA"/>
</dbReference>
<dbReference type="Gene3D" id="3.30.70.270">
    <property type="match status" value="1"/>
</dbReference>
<dbReference type="SUPFAM" id="SSF141868">
    <property type="entry name" value="EAL domain-like"/>
    <property type="match status" value="1"/>
</dbReference>
<proteinExistence type="predicted"/>
<dbReference type="PROSITE" id="PS50887">
    <property type="entry name" value="GGDEF"/>
    <property type="match status" value="1"/>
</dbReference>
<evidence type="ECO:0000259" key="1">
    <source>
        <dbReference type="PROSITE" id="PS50112"/>
    </source>
</evidence>
<dbReference type="Proteomes" id="UP000199159">
    <property type="component" value="Unassembled WGS sequence"/>
</dbReference>